<gene>
    <name evidence="1" type="ORF">LUA448_LOCUS28625</name>
</gene>
<dbReference type="Proteomes" id="UP000663833">
    <property type="component" value="Unassembled WGS sequence"/>
</dbReference>
<proteinExistence type="predicted"/>
<protein>
    <submittedName>
        <fullName evidence="1">Uncharacterized protein</fullName>
    </submittedName>
</protein>
<evidence type="ECO:0000313" key="2">
    <source>
        <dbReference type="Proteomes" id="UP000663833"/>
    </source>
</evidence>
<reference evidence="1" key="1">
    <citation type="submission" date="2021-02" db="EMBL/GenBank/DDBJ databases">
        <authorList>
            <person name="Nowell W R."/>
        </authorList>
    </citation>
    <scope>NUCLEOTIDE SEQUENCE</scope>
</reference>
<comment type="caution">
    <text evidence="1">The sequence shown here is derived from an EMBL/GenBank/DDBJ whole genome shotgun (WGS) entry which is preliminary data.</text>
</comment>
<dbReference type="AlphaFoldDB" id="A0A818KYY8"/>
<accession>A0A818KYY8</accession>
<dbReference type="EMBL" id="CAJNYD010004042">
    <property type="protein sequence ID" value="CAF3564435.1"/>
    <property type="molecule type" value="Genomic_DNA"/>
</dbReference>
<organism evidence="1 2">
    <name type="scientific">Rotaria socialis</name>
    <dbReference type="NCBI Taxonomy" id="392032"/>
    <lineage>
        <taxon>Eukaryota</taxon>
        <taxon>Metazoa</taxon>
        <taxon>Spiralia</taxon>
        <taxon>Gnathifera</taxon>
        <taxon>Rotifera</taxon>
        <taxon>Eurotatoria</taxon>
        <taxon>Bdelloidea</taxon>
        <taxon>Philodinida</taxon>
        <taxon>Philodinidae</taxon>
        <taxon>Rotaria</taxon>
    </lineage>
</organism>
<name>A0A818KYY8_9BILA</name>
<evidence type="ECO:0000313" key="1">
    <source>
        <dbReference type="EMBL" id="CAF3564435.1"/>
    </source>
</evidence>
<sequence length="78" mass="8983">MAQYYVRSCLYRSSVSYMAVDVSLEFPRLCGLCDRYEVLKHVYGEENLAPKTSTIKANENRVDNNVILCRIDVLCKKS</sequence>